<reference evidence="1 2" key="1">
    <citation type="journal article" date="2023" name="ACS Omega">
        <title>Identification of the Neoaspergillic Acid Biosynthesis Gene Cluster by Establishing an In Vitro CRISPR-Ribonucleoprotein Genetic System in Aspergillus melleus.</title>
        <authorList>
            <person name="Yuan B."/>
            <person name="Grau M.F."/>
            <person name="Murata R.M."/>
            <person name="Torok T."/>
            <person name="Venkateswaran K."/>
            <person name="Stajich J.E."/>
            <person name="Wang C.C.C."/>
        </authorList>
    </citation>
    <scope>NUCLEOTIDE SEQUENCE [LARGE SCALE GENOMIC DNA]</scope>
    <source>
        <strain evidence="1 2">IMV 1140</strain>
    </source>
</reference>
<organism evidence="1 2">
    <name type="scientific">Aspergillus melleus</name>
    <dbReference type="NCBI Taxonomy" id="138277"/>
    <lineage>
        <taxon>Eukaryota</taxon>
        <taxon>Fungi</taxon>
        <taxon>Dikarya</taxon>
        <taxon>Ascomycota</taxon>
        <taxon>Pezizomycotina</taxon>
        <taxon>Eurotiomycetes</taxon>
        <taxon>Eurotiomycetidae</taxon>
        <taxon>Eurotiales</taxon>
        <taxon>Aspergillaceae</taxon>
        <taxon>Aspergillus</taxon>
        <taxon>Aspergillus subgen. Circumdati</taxon>
    </lineage>
</organism>
<dbReference type="Proteomes" id="UP001177260">
    <property type="component" value="Unassembled WGS sequence"/>
</dbReference>
<accession>A0ACC3BAI3</accession>
<evidence type="ECO:0000313" key="2">
    <source>
        <dbReference type="Proteomes" id="UP001177260"/>
    </source>
</evidence>
<proteinExistence type="predicted"/>
<keyword evidence="2" id="KW-1185">Reference proteome</keyword>
<protein>
    <submittedName>
        <fullName evidence="1">Uncharacterized protein</fullName>
    </submittedName>
</protein>
<evidence type="ECO:0000313" key="1">
    <source>
        <dbReference type="EMBL" id="KAK1147561.1"/>
    </source>
</evidence>
<sequence>MAPTPKSRYNTKRATACDSCRKKKIKCDAEYPQCNYCLHNNFACTYTRLDSGSKKRKTSDQELHGEQPATQKNLSSTKISMTNLGLMYLDGMRHTPDEGRAWIESRTGETINMDKLNTMELPWTKAGPVRPSSKIPKLPARPIIEQYVAIYCSSYQSLVFPVISKSLFAETLDLAYGSPGPGADSAKSCIYAFLSVVIIFGFETDLGDVLDCETYAAAAQRFTVQIINEMTINGLQTLLMLTQHQYFLGDLQSAAVSVSIASRLLFKLGAHTVFTPAAYNKSQPECHLRDLFWLCYSFDQDICLRNGQPPSISGVFCNLDLPPNYKELQDSNMQQDQILSIGDDTLPLLAISASRSTLSFLQTALPVVEGECFWVVIFYVITAILTLFRNILKNPLDPAMADLVNVLQDVPSLIGRIPIRTLTLGPMIHLRFLDSFTGELARLGNSAILKAEREVAALADDHDTVHT</sequence>
<name>A0ACC3BAI3_9EURO</name>
<dbReference type="EMBL" id="JAOPJF010000011">
    <property type="protein sequence ID" value="KAK1147561.1"/>
    <property type="molecule type" value="Genomic_DNA"/>
</dbReference>
<gene>
    <name evidence="1" type="ORF">N8T08_000903</name>
</gene>
<comment type="caution">
    <text evidence="1">The sequence shown here is derived from an EMBL/GenBank/DDBJ whole genome shotgun (WGS) entry which is preliminary data.</text>
</comment>